<comment type="subcellular location">
    <subcellularLocation>
        <location evidence="1">Cell projection</location>
        <location evidence="1">Cilium</location>
    </subcellularLocation>
</comment>
<gene>
    <name evidence="4" type="ORF">LSINAPIS_LOCUS8454</name>
</gene>
<dbReference type="InterPro" id="IPR028172">
    <property type="entry name" value="FT20"/>
</dbReference>
<evidence type="ECO:0000256" key="2">
    <source>
        <dbReference type="ARBA" id="ARBA00023054"/>
    </source>
</evidence>
<dbReference type="PANTHER" id="PTHR31978:SF1">
    <property type="entry name" value="INTRAFLAGELLAR TRANSPORT PROTEIN 20 HOMOLOG"/>
    <property type="match status" value="1"/>
</dbReference>
<keyword evidence="2" id="KW-0175">Coiled coil</keyword>
<dbReference type="GO" id="GO:0036064">
    <property type="term" value="C:ciliary basal body"/>
    <property type="evidence" value="ECO:0007669"/>
    <property type="project" value="TreeGrafter"/>
</dbReference>
<dbReference type="EMBL" id="FZQP02003002">
    <property type="protein sequence ID" value="VVC97087.1"/>
    <property type="molecule type" value="Genomic_DNA"/>
</dbReference>
<dbReference type="GO" id="GO:0061512">
    <property type="term" value="P:protein localization to cilium"/>
    <property type="evidence" value="ECO:0007669"/>
    <property type="project" value="TreeGrafter"/>
</dbReference>
<dbReference type="GO" id="GO:0005737">
    <property type="term" value="C:cytoplasm"/>
    <property type="evidence" value="ECO:0007669"/>
    <property type="project" value="TreeGrafter"/>
</dbReference>
<evidence type="ECO:0000313" key="5">
    <source>
        <dbReference type="Proteomes" id="UP000324832"/>
    </source>
</evidence>
<dbReference type="PANTHER" id="PTHR31978">
    <property type="entry name" value="INTRAFLAGELLAR TRANSPORT PROTEIN 20 HOMOLOG"/>
    <property type="match status" value="1"/>
</dbReference>
<reference evidence="4 5" key="1">
    <citation type="submission" date="2017-07" db="EMBL/GenBank/DDBJ databases">
        <authorList>
            <person name="Talla V."/>
            <person name="Backstrom N."/>
        </authorList>
    </citation>
    <scope>NUCLEOTIDE SEQUENCE [LARGE SCALE GENOMIC DNA]</scope>
</reference>
<dbReference type="Proteomes" id="UP000324832">
    <property type="component" value="Unassembled WGS sequence"/>
</dbReference>
<keyword evidence="5" id="KW-1185">Reference proteome</keyword>
<dbReference type="GO" id="GO:0097546">
    <property type="term" value="C:ciliary base"/>
    <property type="evidence" value="ECO:0007669"/>
    <property type="project" value="TreeGrafter"/>
</dbReference>
<dbReference type="GO" id="GO:0005813">
    <property type="term" value="C:centrosome"/>
    <property type="evidence" value="ECO:0007669"/>
    <property type="project" value="TreeGrafter"/>
</dbReference>
<evidence type="ECO:0000313" key="4">
    <source>
        <dbReference type="EMBL" id="VVC97087.1"/>
    </source>
</evidence>
<dbReference type="Pfam" id="PF14931">
    <property type="entry name" value="IFT20"/>
    <property type="match status" value="1"/>
</dbReference>
<dbReference type="GO" id="GO:0097730">
    <property type="term" value="C:non-motile cilium"/>
    <property type="evidence" value="ECO:0007669"/>
    <property type="project" value="TreeGrafter"/>
</dbReference>
<dbReference type="AlphaFoldDB" id="A0A5E4QJA4"/>
<accession>A0A5E4QJA4</accession>
<evidence type="ECO:0000256" key="1">
    <source>
        <dbReference type="ARBA" id="ARBA00004138"/>
    </source>
</evidence>
<dbReference type="GO" id="GO:0060271">
    <property type="term" value="P:cilium assembly"/>
    <property type="evidence" value="ECO:0007669"/>
    <property type="project" value="TreeGrafter"/>
</dbReference>
<protein>
    <submittedName>
        <fullName evidence="4">Uncharacterized protein</fullName>
    </submittedName>
</protein>
<proteinExistence type="predicted"/>
<organism evidence="4 5">
    <name type="scientific">Leptidea sinapis</name>
    <dbReference type="NCBI Taxonomy" id="189913"/>
    <lineage>
        <taxon>Eukaryota</taxon>
        <taxon>Metazoa</taxon>
        <taxon>Ecdysozoa</taxon>
        <taxon>Arthropoda</taxon>
        <taxon>Hexapoda</taxon>
        <taxon>Insecta</taxon>
        <taxon>Pterygota</taxon>
        <taxon>Neoptera</taxon>
        <taxon>Endopterygota</taxon>
        <taxon>Lepidoptera</taxon>
        <taxon>Glossata</taxon>
        <taxon>Ditrysia</taxon>
        <taxon>Papilionoidea</taxon>
        <taxon>Pieridae</taxon>
        <taxon>Dismorphiinae</taxon>
        <taxon>Leptidea</taxon>
    </lineage>
</organism>
<evidence type="ECO:0000256" key="3">
    <source>
        <dbReference type="ARBA" id="ARBA00023273"/>
    </source>
</evidence>
<keyword evidence="3" id="KW-0966">Cell projection</keyword>
<dbReference type="GO" id="GO:0030990">
    <property type="term" value="C:intraciliary transport particle"/>
    <property type="evidence" value="ECO:0007669"/>
    <property type="project" value="TreeGrafter"/>
</dbReference>
<name>A0A5E4QJA4_9NEOP</name>
<sequence>MAEELEKVHLFYDDINKIRIIDNSVIKDTEDIKEASKDYELKVNDFSKIINSLLDTMKELGDNVEKQKMAAIGRDQLQNNDP</sequence>